<protein>
    <recommendedName>
        <fullName evidence="6">Leucine-rich repeat domain-containing protein</fullName>
    </recommendedName>
</protein>
<dbReference type="PROSITE" id="PS51450">
    <property type="entry name" value="LRR"/>
    <property type="match status" value="1"/>
</dbReference>
<dbReference type="SUPFAM" id="SSF52058">
    <property type="entry name" value="L domain-like"/>
    <property type="match status" value="1"/>
</dbReference>
<accession>A0A5E7N361</accession>
<gene>
    <name evidence="4" type="ORF">PS847_04368</name>
</gene>
<evidence type="ECO:0000256" key="1">
    <source>
        <dbReference type="ARBA" id="ARBA00022614"/>
    </source>
</evidence>
<keyword evidence="1" id="KW-0433">Leucine-rich repeat</keyword>
<dbReference type="SMART" id="SM00369">
    <property type="entry name" value="LRR_TYP"/>
    <property type="match status" value="3"/>
</dbReference>
<dbReference type="InterPro" id="IPR001611">
    <property type="entry name" value="Leu-rich_rpt"/>
</dbReference>
<evidence type="ECO:0000313" key="4">
    <source>
        <dbReference type="EMBL" id="VVP31515.1"/>
    </source>
</evidence>
<reference evidence="4 5" key="1">
    <citation type="submission" date="2019-09" db="EMBL/GenBank/DDBJ databases">
        <authorList>
            <person name="Chandra G."/>
            <person name="Truman W A."/>
        </authorList>
    </citation>
    <scope>NUCLEOTIDE SEQUENCE [LARGE SCALE GENOMIC DNA]</scope>
    <source>
        <strain evidence="4">PS847</strain>
    </source>
</reference>
<organism evidence="4 5">
    <name type="scientific">Pseudomonas fluorescens</name>
    <dbReference type="NCBI Taxonomy" id="294"/>
    <lineage>
        <taxon>Bacteria</taxon>
        <taxon>Pseudomonadati</taxon>
        <taxon>Pseudomonadota</taxon>
        <taxon>Gammaproteobacteria</taxon>
        <taxon>Pseudomonadales</taxon>
        <taxon>Pseudomonadaceae</taxon>
        <taxon>Pseudomonas</taxon>
    </lineage>
</organism>
<evidence type="ECO:0000256" key="3">
    <source>
        <dbReference type="SAM" id="MobiDB-lite"/>
    </source>
</evidence>
<sequence>MPVKPPRGGGTHVDVPDSLHRAADADISLHGHPGRTGVDVNFASHHLLPRAESSSDATLDAIPPAAAVVVRALAEGIRPPATQPSLDNYVTNARAILPQVNSEGLRVISRRTYADLVNGDLVPVAVDPATGLYRARRPSELLPSGPVMLRDVHSGLWYAREVVEPTTREQIRKYLPDTTDEDADAFIARFDDKDVAELELKHIQLGLAQLDSTRFDLPISRGRISSDKELHEARNIWATFRQLYRWQGQPEQRVYRDGRHVGFKLEIDLTIWPVQKPLSLKFSSVISLTLRGHGRLDPDVFCAQFPNLESLTITSQAIEVEGRFQGWNVIERAYSKFRLDSRFAEQLKRFPRLQRLHLQDCELTSDFSVRGLARLNELWLCNTFEAPVNSLDMQMRHQEQVTFLQVAADIRGMTELRVLDLSRTGIHLLPSGLEAIDVASTLEVLKLGGNPLSTSPSLEHMTALQELDLSNTRLQRFPEGITDRIPARELNLADNHIRSIPESVELRAGFNLIGNPIMDPASLRRLIRARVETGTDIWLGQESSDVTADLWLRNVPQEQIAEKQALWDRHNAAMPLAVTGILRRLSRTPEFHVERPLLQRRVWWFLEMYDSAEVNERARLDAILYTETSPGRMLDRLENEIRNYDGGRQSQPLHPLPKRPRFE</sequence>
<name>A0A5E7N361_PSEFL</name>
<proteinExistence type="predicted"/>
<dbReference type="Gene3D" id="3.80.10.10">
    <property type="entry name" value="Ribonuclease Inhibitor"/>
    <property type="match status" value="1"/>
</dbReference>
<dbReference type="PANTHER" id="PTHR48051">
    <property type="match status" value="1"/>
</dbReference>
<evidence type="ECO:0000256" key="2">
    <source>
        <dbReference type="ARBA" id="ARBA00022737"/>
    </source>
</evidence>
<evidence type="ECO:0008006" key="6">
    <source>
        <dbReference type="Google" id="ProtNLM"/>
    </source>
</evidence>
<dbReference type="InterPro" id="IPR050216">
    <property type="entry name" value="LRR_domain-containing"/>
</dbReference>
<dbReference type="AlphaFoldDB" id="A0A5E7N361"/>
<evidence type="ECO:0000313" key="5">
    <source>
        <dbReference type="Proteomes" id="UP000326067"/>
    </source>
</evidence>
<dbReference type="EMBL" id="CABVIC010000005">
    <property type="protein sequence ID" value="VVP31515.1"/>
    <property type="molecule type" value="Genomic_DNA"/>
</dbReference>
<dbReference type="GO" id="GO:0005737">
    <property type="term" value="C:cytoplasm"/>
    <property type="evidence" value="ECO:0007669"/>
    <property type="project" value="TreeGrafter"/>
</dbReference>
<dbReference type="InterPro" id="IPR032675">
    <property type="entry name" value="LRR_dom_sf"/>
</dbReference>
<feature type="region of interest" description="Disordered" evidence="3">
    <location>
        <begin position="644"/>
        <end position="663"/>
    </location>
</feature>
<dbReference type="RefSeq" id="WP_224787291.1">
    <property type="nucleotide sequence ID" value="NZ_CABVIC010000005.1"/>
</dbReference>
<dbReference type="InterPro" id="IPR003591">
    <property type="entry name" value="Leu-rich_rpt_typical-subtyp"/>
</dbReference>
<keyword evidence="2" id="KW-0677">Repeat</keyword>
<dbReference type="Proteomes" id="UP000326067">
    <property type="component" value="Unassembled WGS sequence"/>
</dbReference>
<dbReference type="PANTHER" id="PTHR48051:SF1">
    <property type="entry name" value="RAS SUPPRESSOR PROTEIN 1"/>
    <property type="match status" value="1"/>
</dbReference>